<dbReference type="eggNOG" id="ENOG503246Q">
    <property type="taxonomic scope" value="Bacteria"/>
</dbReference>
<keyword evidence="2" id="KW-1133">Transmembrane helix</keyword>
<accession>B5HSU7</accession>
<keyword evidence="2" id="KW-0812">Transmembrane</keyword>
<evidence type="ECO:0000313" key="4">
    <source>
        <dbReference type="Proteomes" id="UP000002785"/>
    </source>
</evidence>
<feature type="transmembrane region" description="Helical" evidence="2">
    <location>
        <begin position="45"/>
        <end position="62"/>
    </location>
</feature>
<dbReference type="HOGENOM" id="CLU_2319018_0_0_11"/>
<protein>
    <submittedName>
        <fullName evidence="3">Uncharacterized protein</fullName>
    </submittedName>
</protein>
<dbReference type="EMBL" id="CM000951">
    <property type="protein sequence ID" value="EDY55902.1"/>
    <property type="molecule type" value="Genomic_DNA"/>
</dbReference>
<evidence type="ECO:0000256" key="1">
    <source>
        <dbReference type="SAM" id="MobiDB-lite"/>
    </source>
</evidence>
<evidence type="ECO:0000313" key="3">
    <source>
        <dbReference type="EMBL" id="EDY55902.1"/>
    </source>
</evidence>
<sequence>MRHYGRGRRSDSGSTPRRRRLAPAEWAAVTMTVLCAGGPLGTVGAQAVTGGALLLALVAFLADRGRGVWIVDRAHDPQKPCPNERDPLIPAGQAWFRLG</sequence>
<keyword evidence="2" id="KW-0472">Membrane</keyword>
<proteinExistence type="predicted"/>
<name>B5HSU7_STRX2</name>
<organism evidence="3 4">
    <name type="scientific">Streptomyces sviceus (strain ATCC 29083 / DSM 924 / JCM 4929 / NBRC 13980 / NCIMB 11184 / NRRL 5439 / UC 5370)</name>
    <dbReference type="NCBI Taxonomy" id="463191"/>
    <lineage>
        <taxon>Bacteria</taxon>
        <taxon>Bacillati</taxon>
        <taxon>Actinomycetota</taxon>
        <taxon>Actinomycetes</taxon>
        <taxon>Kitasatosporales</taxon>
        <taxon>Streptomycetaceae</taxon>
        <taxon>Streptomyces</taxon>
    </lineage>
</organism>
<feature type="region of interest" description="Disordered" evidence="1">
    <location>
        <begin position="1"/>
        <end position="21"/>
    </location>
</feature>
<dbReference type="AlphaFoldDB" id="B5HSU7"/>
<keyword evidence="4" id="KW-1185">Reference proteome</keyword>
<evidence type="ECO:0000256" key="2">
    <source>
        <dbReference type="SAM" id="Phobius"/>
    </source>
</evidence>
<dbReference type="Proteomes" id="UP000002785">
    <property type="component" value="Chromosome"/>
</dbReference>
<gene>
    <name evidence="3" type="ORF">SSEG_08952</name>
</gene>
<reference evidence="3" key="1">
    <citation type="submission" date="2009-10" db="EMBL/GenBank/DDBJ databases">
        <title>The genome sequence of Streptomyces sviceus strain ATCC 29083.</title>
        <authorList>
            <consortium name="The Broad Institute Genome Sequencing Platform"/>
            <consortium name="Broad Institute Microbial Sequencing Center"/>
            <person name="Fischbach M."/>
            <person name="Godfrey P."/>
            <person name="Ward D."/>
            <person name="Young S."/>
            <person name="Zeng Q."/>
            <person name="Koehrsen M."/>
            <person name="Alvarado L."/>
            <person name="Berlin A.M."/>
            <person name="Bochicchio J."/>
            <person name="Borenstein D."/>
            <person name="Chapman S.B."/>
            <person name="Chen Z."/>
            <person name="Engels R."/>
            <person name="Freedman E."/>
            <person name="Gellesch M."/>
            <person name="Goldberg J."/>
            <person name="Griggs A."/>
            <person name="Gujja S."/>
            <person name="Heilman E.R."/>
            <person name="Heiman D.I."/>
            <person name="Hepburn T.A."/>
            <person name="Howarth C."/>
            <person name="Jen D."/>
            <person name="Larson L."/>
            <person name="Lewis B."/>
            <person name="Mehta T."/>
            <person name="Park D."/>
            <person name="Pearson M."/>
            <person name="Richards J."/>
            <person name="Roberts A."/>
            <person name="Saif S."/>
            <person name="Shea T.D."/>
            <person name="Shenoy N."/>
            <person name="Sisk P."/>
            <person name="Stolte C."/>
            <person name="Sykes S.N."/>
            <person name="Thomson T."/>
            <person name="Walk T."/>
            <person name="White J."/>
            <person name="Yandava C."/>
            <person name="Straight P."/>
            <person name="Clardy J."/>
            <person name="Hung D."/>
            <person name="Kolter R."/>
            <person name="Mekalanos J."/>
            <person name="Walker S."/>
            <person name="Walsh C.T."/>
            <person name="Wieland-Brown L.C."/>
            <person name="Haas B."/>
            <person name="Nusbaum C."/>
            <person name="Birren B."/>
        </authorList>
    </citation>
    <scope>NUCLEOTIDE SEQUENCE [LARGE SCALE GENOMIC DNA]</scope>
    <source>
        <strain evidence="3">ATCC 29083</strain>
    </source>
</reference>